<gene>
    <name evidence="4" type="ORF">LCGC14_0818780</name>
</gene>
<keyword evidence="1" id="KW-0808">Transferase</keyword>
<dbReference type="AlphaFoldDB" id="A0A0F9SRZ3"/>
<evidence type="ECO:0000313" key="4">
    <source>
        <dbReference type="EMBL" id="KKN31948.1"/>
    </source>
</evidence>
<dbReference type="Pfam" id="PF00534">
    <property type="entry name" value="Glycos_transf_1"/>
    <property type="match status" value="1"/>
</dbReference>
<dbReference type="InterPro" id="IPR028098">
    <property type="entry name" value="Glyco_trans_4-like_N"/>
</dbReference>
<accession>A0A0F9SRZ3</accession>
<evidence type="ECO:0008006" key="5">
    <source>
        <dbReference type="Google" id="ProtNLM"/>
    </source>
</evidence>
<feature type="domain" description="Glycosyltransferase subfamily 4-like N-terminal" evidence="3">
    <location>
        <begin position="2"/>
        <end position="134"/>
    </location>
</feature>
<name>A0A0F9SRZ3_9ZZZZ</name>
<protein>
    <recommendedName>
        <fullName evidence="5">Glycosyl transferase family 1 domain-containing protein</fullName>
    </recommendedName>
</protein>
<evidence type="ECO:0000256" key="1">
    <source>
        <dbReference type="ARBA" id="ARBA00022679"/>
    </source>
</evidence>
<evidence type="ECO:0000259" key="2">
    <source>
        <dbReference type="Pfam" id="PF00534"/>
    </source>
</evidence>
<dbReference type="CDD" id="cd03801">
    <property type="entry name" value="GT4_PimA-like"/>
    <property type="match status" value="1"/>
</dbReference>
<dbReference type="GO" id="GO:0009103">
    <property type="term" value="P:lipopolysaccharide biosynthetic process"/>
    <property type="evidence" value="ECO:0007669"/>
    <property type="project" value="TreeGrafter"/>
</dbReference>
<dbReference type="InterPro" id="IPR001296">
    <property type="entry name" value="Glyco_trans_1"/>
</dbReference>
<dbReference type="PANTHER" id="PTHR46401:SF2">
    <property type="entry name" value="GLYCOSYLTRANSFERASE WBBK-RELATED"/>
    <property type="match status" value="1"/>
</dbReference>
<evidence type="ECO:0000259" key="3">
    <source>
        <dbReference type="Pfam" id="PF13477"/>
    </source>
</evidence>
<sequence>MHLCAIANIESIHVKKILKYTAATGHRVDVITFDEGEIEGVTIHRIKTPSLLRSRKLRYLYCVIAARKLVREIKPDILLSIYLIGPGGLGAMCSYHPHVVMAIGSDVLLEMKRSFYNRLITKSIIKRTDRFITVSKAVADKLVERGVYPEHIFTNPIGVDSALFNYSEDADKKGKLQIVSTRKLDPLYNVKQFINSLPGVIEKHEGFDVVIIGTGTEYESIKRSIDSYSIKENVKLVGNVSQSDLVNYLKKSHIFISIPLSDGAPVSLFEAMACGCFPILSDIKANRDWIQDGINGFLIRLGNHELLVKRILEAMESPSLVNKAKLINRQIVEEQLDFSKTSDNLIQYLDSIIKIKAHNTQGNPTVS</sequence>
<dbReference type="EMBL" id="LAZR01002289">
    <property type="protein sequence ID" value="KKN31948.1"/>
    <property type="molecule type" value="Genomic_DNA"/>
</dbReference>
<dbReference type="SUPFAM" id="SSF53756">
    <property type="entry name" value="UDP-Glycosyltransferase/glycogen phosphorylase"/>
    <property type="match status" value="1"/>
</dbReference>
<dbReference type="Pfam" id="PF13477">
    <property type="entry name" value="Glyco_trans_4_2"/>
    <property type="match status" value="1"/>
</dbReference>
<dbReference type="PANTHER" id="PTHR46401">
    <property type="entry name" value="GLYCOSYLTRANSFERASE WBBK-RELATED"/>
    <property type="match status" value="1"/>
</dbReference>
<comment type="caution">
    <text evidence="4">The sequence shown here is derived from an EMBL/GenBank/DDBJ whole genome shotgun (WGS) entry which is preliminary data.</text>
</comment>
<proteinExistence type="predicted"/>
<dbReference type="Gene3D" id="3.40.50.2000">
    <property type="entry name" value="Glycogen Phosphorylase B"/>
    <property type="match status" value="2"/>
</dbReference>
<organism evidence="4">
    <name type="scientific">marine sediment metagenome</name>
    <dbReference type="NCBI Taxonomy" id="412755"/>
    <lineage>
        <taxon>unclassified sequences</taxon>
        <taxon>metagenomes</taxon>
        <taxon>ecological metagenomes</taxon>
    </lineage>
</organism>
<feature type="domain" description="Glycosyl transferase family 1" evidence="2">
    <location>
        <begin position="172"/>
        <end position="324"/>
    </location>
</feature>
<reference evidence="4" key="1">
    <citation type="journal article" date="2015" name="Nature">
        <title>Complex archaea that bridge the gap between prokaryotes and eukaryotes.</title>
        <authorList>
            <person name="Spang A."/>
            <person name="Saw J.H."/>
            <person name="Jorgensen S.L."/>
            <person name="Zaremba-Niedzwiedzka K."/>
            <person name="Martijn J."/>
            <person name="Lind A.E."/>
            <person name="van Eijk R."/>
            <person name="Schleper C."/>
            <person name="Guy L."/>
            <person name="Ettema T.J."/>
        </authorList>
    </citation>
    <scope>NUCLEOTIDE SEQUENCE</scope>
</reference>
<dbReference type="GO" id="GO:0016757">
    <property type="term" value="F:glycosyltransferase activity"/>
    <property type="evidence" value="ECO:0007669"/>
    <property type="project" value="InterPro"/>
</dbReference>